<keyword evidence="4" id="KW-0961">Cell wall biogenesis/degradation</keyword>
<evidence type="ECO:0000256" key="1">
    <source>
        <dbReference type="ARBA" id="ARBA00001561"/>
    </source>
</evidence>
<protein>
    <recommendedName>
        <fullName evidence="2">N-acetylmuramoyl-L-alanine amidase</fullName>
        <ecNumber evidence="2">3.5.1.28</ecNumber>
    </recommendedName>
</protein>
<evidence type="ECO:0000256" key="2">
    <source>
        <dbReference type="ARBA" id="ARBA00011901"/>
    </source>
</evidence>
<evidence type="ECO:0000313" key="9">
    <source>
        <dbReference type="Proteomes" id="UP001595699"/>
    </source>
</evidence>
<feature type="region of interest" description="Disordered" evidence="5">
    <location>
        <begin position="488"/>
        <end position="510"/>
    </location>
</feature>
<dbReference type="PANTHER" id="PTHR30417:SF1">
    <property type="entry name" value="N-ACETYLMURAMOYL-L-ALANINE AMIDASE AMID"/>
    <property type="match status" value="1"/>
</dbReference>
<feature type="chain" id="PRO_5045534356" description="N-acetylmuramoyl-L-alanine amidase" evidence="6">
    <location>
        <begin position="30"/>
        <end position="656"/>
    </location>
</feature>
<dbReference type="InterPro" id="IPR002502">
    <property type="entry name" value="Amidase_domain"/>
</dbReference>
<dbReference type="RefSeq" id="WP_307782524.1">
    <property type="nucleotide sequence ID" value="NZ_JAFBCM010000001.1"/>
</dbReference>
<dbReference type="PROSITE" id="PS51318">
    <property type="entry name" value="TAT"/>
    <property type="match status" value="1"/>
</dbReference>
<dbReference type="InterPro" id="IPR036505">
    <property type="entry name" value="Amidase/PGRP_sf"/>
</dbReference>
<dbReference type="GO" id="GO:0008745">
    <property type="term" value="F:N-acetylmuramoyl-L-alanine amidase activity"/>
    <property type="evidence" value="ECO:0007669"/>
    <property type="project" value="UniProtKB-EC"/>
</dbReference>
<organism evidence="8 9">
    <name type="scientific">Tenggerimyces flavus</name>
    <dbReference type="NCBI Taxonomy" id="1708749"/>
    <lineage>
        <taxon>Bacteria</taxon>
        <taxon>Bacillati</taxon>
        <taxon>Actinomycetota</taxon>
        <taxon>Actinomycetes</taxon>
        <taxon>Propionibacteriales</taxon>
        <taxon>Nocardioidaceae</taxon>
        <taxon>Tenggerimyces</taxon>
    </lineage>
</organism>
<dbReference type="SMART" id="SM00644">
    <property type="entry name" value="Ami_2"/>
    <property type="match status" value="1"/>
</dbReference>
<evidence type="ECO:0000256" key="4">
    <source>
        <dbReference type="ARBA" id="ARBA00023316"/>
    </source>
</evidence>
<dbReference type="Pfam" id="PF01510">
    <property type="entry name" value="Amidase_2"/>
    <property type="match status" value="1"/>
</dbReference>
<dbReference type="PANTHER" id="PTHR30417">
    <property type="entry name" value="N-ACETYLMURAMOYL-L-ALANINE AMIDASE AMID"/>
    <property type="match status" value="1"/>
</dbReference>
<feature type="domain" description="N-acetylmuramoyl-L-alanine amidase" evidence="7">
    <location>
        <begin position="273"/>
        <end position="409"/>
    </location>
</feature>
<dbReference type="Proteomes" id="UP001595699">
    <property type="component" value="Unassembled WGS sequence"/>
</dbReference>
<evidence type="ECO:0000256" key="5">
    <source>
        <dbReference type="SAM" id="MobiDB-lite"/>
    </source>
</evidence>
<keyword evidence="6" id="KW-0732">Signal</keyword>
<dbReference type="InterPro" id="IPR006311">
    <property type="entry name" value="TAT_signal"/>
</dbReference>
<evidence type="ECO:0000256" key="6">
    <source>
        <dbReference type="SAM" id="SignalP"/>
    </source>
</evidence>
<gene>
    <name evidence="8" type="ORF">ACFOUW_19205</name>
</gene>
<comment type="catalytic activity">
    <reaction evidence="1">
        <text>Hydrolyzes the link between N-acetylmuramoyl residues and L-amino acid residues in certain cell-wall glycopeptides.</text>
        <dbReference type="EC" id="3.5.1.28"/>
    </reaction>
</comment>
<dbReference type="InterPro" id="IPR023346">
    <property type="entry name" value="Lysozyme-like_dom_sf"/>
</dbReference>
<dbReference type="InterPro" id="IPR051206">
    <property type="entry name" value="NAMLAA_amidase_2"/>
</dbReference>
<dbReference type="EC" id="3.5.1.28" evidence="2"/>
<keyword evidence="9" id="KW-1185">Reference proteome</keyword>
<sequence length="656" mass="71550">MIRTRRFLAIGASAALIAAAFASAVPASATGPDPKTRQEQYAKAAEQYGVPQDVLLAVSYLESRWDTNAGNPSTSAGFGPMHLTDYTAAGVGGDHHGEGIEDPRGDARRPLVATKANVKTEHEPLAKETLDQAAELTGRTVQDLRSKPAANIAGGAALLADFQQQLGRPLSADPAQWYGAVAKYSGATDQQSAKAFADQVYDVLADGATRTTDDGQRVTLAATRVTPDRSGLGKLGLRTTTGAEAECPKSLACEWMPAPFGQFGDPVDYGNHDKSNRPETAAIKYIVIHDTEITYASTVNGVVNIANNASWHYSVRAQDGHIAQHIKAKDVGWHAGNWYINGRSIGIEHEGYAARGTWYTEAMYRKSAQLVRYLAKRYDIPLDREHIIGHDNVIGPLNANLPLTHWDPGPYWDWARYFTLMGAPFHRIARSSNGGMVTINPDFDKNRPAYTNCEDNPGPPSEGGVNIPCGDWGSSALWLRTEPREDAPLLKDIGRNPPDGTSTTKVSDHGSRVSAGTRFAIADRSGDWVAVWYLGQKGWLKNPRKAPTVEWASGFVVTPKAGKESVPLYGRPYPEAAAYPPGVPVQSVTPLMYNLPAGQRYPYAFTVPSEYFWSEFDTSKNVYVRGKDTYYQLQWGHRIAYVKSTDVDVVPSGPRW</sequence>
<accession>A0ABV7YD13</accession>
<feature type="signal peptide" evidence="6">
    <location>
        <begin position="1"/>
        <end position="29"/>
    </location>
</feature>
<dbReference type="Gene3D" id="3.40.80.10">
    <property type="entry name" value="Peptidoglycan recognition protein-like"/>
    <property type="match status" value="1"/>
</dbReference>
<comment type="caution">
    <text evidence="8">The sequence shown here is derived from an EMBL/GenBank/DDBJ whole genome shotgun (WGS) entry which is preliminary data.</text>
</comment>
<name>A0ABV7YD13_9ACTN</name>
<dbReference type="SUPFAM" id="SSF55846">
    <property type="entry name" value="N-acetylmuramoyl-L-alanine amidase-like"/>
    <property type="match status" value="1"/>
</dbReference>
<dbReference type="Gene3D" id="1.10.530.10">
    <property type="match status" value="1"/>
</dbReference>
<evidence type="ECO:0000256" key="3">
    <source>
        <dbReference type="ARBA" id="ARBA00022801"/>
    </source>
</evidence>
<evidence type="ECO:0000259" key="7">
    <source>
        <dbReference type="SMART" id="SM00644"/>
    </source>
</evidence>
<dbReference type="EMBL" id="JBHRZH010000017">
    <property type="protein sequence ID" value="MFC3762977.1"/>
    <property type="molecule type" value="Genomic_DNA"/>
</dbReference>
<evidence type="ECO:0000313" key="8">
    <source>
        <dbReference type="EMBL" id="MFC3762977.1"/>
    </source>
</evidence>
<keyword evidence="3 8" id="KW-0378">Hydrolase</keyword>
<proteinExistence type="predicted"/>
<dbReference type="CDD" id="cd06583">
    <property type="entry name" value="PGRP"/>
    <property type="match status" value="1"/>
</dbReference>
<reference evidence="9" key="1">
    <citation type="journal article" date="2019" name="Int. J. Syst. Evol. Microbiol.">
        <title>The Global Catalogue of Microorganisms (GCM) 10K type strain sequencing project: providing services to taxonomists for standard genome sequencing and annotation.</title>
        <authorList>
            <consortium name="The Broad Institute Genomics Platform"/>
            <consortium name="The Broad Institute Genome Sequencing Center for Infectious Disease"/>
            <person name="Wu L."/>
            <person name="Ma J."/>
        </authorList>
    </citation>
    <scope>NUCLEOTIDE SEQUENCE [LARGE SCALE GENOMIC DNA]</scope>
    <source>
        <strain evidence="9">CGMCC 4.7241</strain>
    </source>
</reference>
<dbReference type="SUPFAM" id="SSF53955">
    <property type="entry name" value="Lysozyme-like"/>
    <property type="match status" value="1"/>
</dbReference>